<dbReference type="Proteomes" id="UP000000673">
    <property type="component" value="Unassembled WGS sequence"/>
</dbReference>
<proteinExistence type="predicted"/>
<evidence type="ECO:0000256" key="1">
    <source>
        <dbReference type="PROSITE-ProRule" id="PRU00497"/>
    </source>
</evidence>
<keyword evidence="3" id="KW-0732">Signal</keyword>
<dbReference type="InterPro" id="IPR000618">
    <property type="entry name" value="Insect_cuticle"/>
</dbReference>
<dbReference type="PRINTS" id="PR00947">
    <property type="entry name" value="CUTICLE"/>
</dbReference>
<dbReference type="GO" id="GO:0062129">
    <property type="term" value="C:chitin-based extracellular matrix"/>
    <property type="evidence" value="ECO:0007669"/>
    <property type="project" value="TreeGrafter"/>
</dbReference>
<evidence type="ECO:0000256" key="3">
    <source>
        <dbReference type="SAM" id="SignalP"/>
    </source>
</evidence>
<reference evidence="4 6" key="1">
    <citation type="journal article" date="2010" name="BMC Genomics">
        <title>Combination of measures distinguishes pre-miRNAs from other stem-loops in the genome of the newly sequenced Anopheles darlingi.</title>
        <authorList>
            <person name="Mendes N.D."/>
            <person name="Freitas A.T."/>
            <person name="Vasconcelos A.T."/>
            <person name="Sagot M.F."/>
        </authorList>
    </citation>
    <scope>NUCLEOTIDE SEQUENCE</scope>
</reference>
<dbReference type="VEuPathDB" id="VectorBase:ADAR2_008061"/>
<gene>
    <name evidence="4" type="ORF">AND_009665</name>
</gene>
<feature type="signal peptide" evidence="3">
    <location>
        <begin position="1"/>
        <end position="22"/>
    </location>
</feature>
<protein>
    <submittedName>
        <fullName evidence="4">Cuticular protein 7, RR-1 family</fullName>
    </submittedName>
</protein>
<keyword evidence="1" id="KW-0193">Cuticle</keyword>
<evidence type="ECO:0000313" key="6">
    <source>
        <dbReference type="Proteomes" id="UP000000673"/>
    </source>
</evidence>
<name>W5J4C6_ANODA</name>
<dbReference type="Pfam" id="PF00379">
    <property type="entry name" value="Chitin_bind_4"/>
    <property type="match status" value="1"/>
</dbReference>
<evidence type="ECO:0000313" key="4">
    <source>
        <dbReference type="EMBL" id="ETN58751.1"/>
    </source>
</evidence>
<dbReference type="InterPro" id="IPR050468">
    <property type="entry name" value="Cuticle_Struct_Prot"/>
</dbReference>
<organism evidence="4">
    <name type="scientific">Anopheles darlingi</name>
    <name type="common">Mosquito</name>
    <dbReference type="NCBI Taxonomy" id="43151"/>
    <lineage>
        <taxon>Eukaryota</taxon>
        <taxon>Metazoa</taxon>
        <taxon>Ecdysozoa</taxon>
        <taxon>Arthropoda</taxon>
        <taxon>Hexapoda</taxon>
        <taxon>Insecta</taxon>
        <taxon>Pterygota</taxon>
        <taxon>Neoptera</taxon>
        <taxon>Endopterygota</taxon>
        <taxon>Diptera</taxon>
        <taxon>Nematocera</taxon>
        <taxon>Culicoidea</taxon>
        <taxon>Culicidae</taxon>
        <taxon>Anophelinae</taxon>
        <taxon>Anopheles</taxon>
    </lineage>
</organism>
<dbReference type="HOGENOM" id="CLU_065450_7_1_1"/>
<dbReference type="eggNOG" id="ENOG502TBTD">
    <property type="taxonomic scope" value="Eukaryota"/>
</dbReference>
<reference evidence="4" key="2">
    <citation type="submission" date="2010-05" db="EMBL/GenBank/DDBJ databases">
        <authorList>
            <person name="Almeida L.G."/>
            <person name="Nicolas M.F."/>
            <person name="Souza R.C."/>
            <person name="Vasconcelos A.T.R."/>
        </authorList>
    </citation>
    <scope>NUCLEOTIDE SEQUENCE</scope>
</reference>
<sequence>MQSIAGLCFLVLLTFAIVGTNGNPVGPVATPYILRYESNNAANEGYNFEYELSDEQRRQEAGTLRGAKNEEGNEVQVVVVQGRYSFVGDDGRTYWVEYSADENGYRTRMGTGEADTDRTLDLRRGKRSPSSPAAAAAQA</sequence>
<feature type="chain" id="PRO_5010154847" evidence="3">
    <location>
        <begin position="23"/>
        <end position="139"/>
    </location>
</feature>
<dbReference type="PANTHER" id="PTHR10380:SF192">
    <property type="entry name" value="GEO02312P1"/>
    <property type="match status" value="1"/>
</dbReference>
<keyword evidence="6" id="KW-1185">Reference proteome</keyword>
<dbReference type="GO" id="GO:0008010">
    <property type="term" value="F:structural constituent of chitin-based larval cuticle"/>
    <property type="evidence" value="ECO:0007669"/>
    <property type="project" value="TreeGrafter"/>
</dbReference>
<evidence type="ECO:0000313" key="5">
    <source>
        <dbReference type="EnsemblMetazoa" id="ADAC009665-PA"/>
    </source>
</evidence>
<feature type="compositionally biased region" description="Low complexity" evidence="2">
    <location>
        <begin position="128"/>
        <end position="139"/>
    </location>
</feature>
<evidence type="ECO:0000256" key="2">
    <source>
        <dbReference type="SAM" id="MobiDB-lite"/>
    </source>
</evidence>
<dbReference type="PANTHER" id="PTHR10380">
    <property type="entry name" value="CUTICLE PROTEIN"/>
    <property type="match status" value="1"/>
</dbReference>
<dbReference type="AlphaFoldDB" id="W5J4C6"/>
<dbReference type="PROSITE" id="PS51155">
    <property type="entry name" value="CHIT_BIND_RR_2"/>
    <property type="match status" value="1"/>
</dbReference>
<dbReference type="OMA" id="GRTYWVE"/>
<dbReference type="EnsemblMetazoa" id="ADAC009665-RA">
    <property type="protein sequence ID" value="ADAC009665-PA"/>
    <property type="gene ID" value="ADAC009665"/>
</dbReference>
<dbReference type="STRING" id="43151.W5J4C6"/>
<accession>W5J4C6</accession>
<reference evidence="5" key="4">
    <citation type="submission" date="2015-06" db="UniProtKB">
        <authorList>
            <consortium name="EnsemblMetazoa"/>
        </authorList>
    </citation>
    <scope>IDENTIFICATION</scope>
</reference>
<feature type="region of interest" description="Disordered" evidence="2">
    <location>
        <begin position="105"/>
        <end position="139"/>
    </location>
</feature>
<dbReference type="VEuPathDB" id="VectorBase:ADAC009665"/>
<reference evidence="4" key="3">
    <citation type="journal article" date="2013" name="Nucleic Acids Res.">
        <title>The genome of Anopheles darlingi, the main neotropical malaria vector.</title>
        <authorList>
            <person name="Marinotti O."/>
            <person name="Cerqueira G.C."/>
            <person name="de Almeida L.G."/>
            <person name="Ferro M.I."/>
            <person name="Loreto E.L."/>
            <person name="Zaha A."/>
            <person name="Teixeira S.M."/>
            <person name="Wespiser A.R."/>
            <person name="Almeida E Silva A."/>
            <person name="Schlindwein A.D."/>
            <person name="Pacheco A.C."/>
            <person name="Silva A.L."/>
            <person name="Graveley B.R."/>
            <person name="Walenz B.P."/>
            <person name="Lima Bde A."/>
            <person name="Ribeiro C.A."/>
            <person name="Nunes-Silva C.G."/>
            <person name="de Carvalho C.R."/>
            <person name="Soares C.M."/>
            <person name="de Menezes C.B."/>
            <person name="Matiolli C."/>
            <person name="Caffrey D."/>
            <person name="Araujo D.A."/>
            <person name="de Oliveira D.M."/>
            <person name="Golenbock D."/>
            <person name="Grisard E.C."/>
            <person name="Fantinatti-Garboggini F."/>
            <person name="de Carvalho F.M."/>
            <person name="Barcellos F.G."/>
            <person name="Prosdocimi F."/>
            <person name="May G."/>
            <person name="Azevedo Junior G.M."/>
            <person name="Guimaraes G.M."/>
            <person name="Goldman G.H."/>
            <person name="Padilha I.Q."/>
            <person name="Batista Jda S."/>
            <person name="Ferro J.A."/>
            <person name="Ribeiro J.M."/>
            <person name="Fietto J.L."/>
            <person name="Dabbas K.M."/>
            <person name="Cerdeira L."/>
            <person name="Agnez-Lima L.F."/>
            <person name="Brocchi M."/>
            <person name="de Carvalho M.O."/>
            <person name="Teixeira Mde M."/>
            <person name="Diniz Maia Mde M."/>
            <person name="Goldman M.H."/>
            <person name="Cruz Schneider M.P."/>
            <person name="Felipe M.S."/>
            <person name="Hungria M."/>
            <person name="Nicolas M.F."/>
            <person name="Pereira M."/>
            <person name="Montes M.A."/>
            <person name="Cantao M.E."/>
            <person name="Vincentz M."/>
            <person name="Rafael M.S."/>
            <person name="Silverman N."/>
            <person name="Stoco P.H."/>
            <person name="Souza R.C."/>
            <person name="Vicentini R."/>
            <person name="Gazzinelli R.T."/>
            <person name="Neves Rde O."/>
            <person name="Silva R."/>
            <person name="Astolfi-Filho S."/>
            <person name="Maciel T.E."/>
            <person name="Urmenyi T.P."/>
            <person name="Tadei W.P."/>
            <person name="Camargo E.P."/>
            <person name="de Vasconcelos A.T."/>
        </authorList>
    </citation>
    <scope>NUCLEOTIDE SEQUENCE</scope>
</reference>
<dbReference type="EMBL" id="ADMH02002124">
    <property type="protein sequence ID" value="ETN58751.1"/>
    <property type="molecule type" value="Genomic_DNA"/>
</dbReference>